<sequence>MLKSMTGFGIASTETDKAKITVEIKSLNSKFLELTLKLPKSHSDKELLIRNDCNKLIERGKVNLTIAVEYNAGAERKPVTINQQLLRAYYEQLELGAQTLNAKTNDLFALALQMPEVIKPEEQTVDEDEWKAVYSTFEASITAFNSFRATEGAELEKDLIQRIKNILSLLVRVETAEPNRMPVVRDRINKYLEDAVGVENIDQNRLEQELVYYIEKFDITEEKVRLKSHCDYFISTLKDKDAGGKKLGFISQEIGREINTMGSKANDANIQKMVVEMKDELEKIKEQLLNVL</sequence>
<reference evidence="8" key="1">
    <citation type="submission" date="2022-06" db="EMBL/GenBank/DDBJ databases">
        <title>Solitalea sp. MAHUQ-68 isolated from rhizospheric soil.</title>
        <authorList>
            <person name="Huq M.A."/>
        </authorList>
    </citation>
    <scope>NUCLEOTIDE SEQUENCE</scope>
    <source>
        <strain evidence="8">MAHUQ-68</strain>
    </source>
</reference>
<dbReference type="Pfam" id="PF03755">
    <property type="entry name" value="YicC-like_N"/>
    <property type="match status" value="1"/>
</dbReference>
<proteinExistence type="inferred from homology"/>
<comment type="cofactor">
    <cofactor evidence="1">
        <name>a divalent metal cation</name>
        <dbReference type="ChEBI" id="CHEBI:60240"/>
    </cofactor>
</comment>
<evidence type="ECO:0000313" key="8">
    <source>
        <dbReference type="EMBL" id="MCO4293419.1"/>
    </source>
</evidence>
<dbReference type="PANTHER" id="PTHR30636">
    <property type="entry name" value="UPF0701 PROTEIN YICC"/>
    <property type="match status" value="1"/>
</dbReference>
<dbReference type="NCBIfam" id="TIGR00255">
    <property type="entry name" value="YicC/YloC family endoribonuclease"/>
    <property type="match status" value="1"/>
</dbReference>
<name>A0A9X2F398_9SPHI</name>
<dbReference type="Pfam" id="PF08340">
    <property type="entry name" value="YicC-like_C"/>
    <property type="match status" value="1"/>
</dbReference>
<dbReference type="RefSeq" id="WP_252588064.1">
    <property type="nucleotide sequence ID" value="NZ_JAMWYS010000036.1"/>
</dbReference>
<dbReference type="EMBL" id="JAMWYS010000036">
    <property type="protein sequence ID" value="MCO4293419.1"/>
    <property type="molecule type" value="Genomic_DNA"/>
</dbReference>
<accession>A0A9X2F398</accession>
<comment type="similarity">
    <text evidence="5">Belongs to the YicC/YloC family.</text>
</comment>
<evidence type="ECO:0000313" key="9">
    <source>
        <dbReference type="Proteomes" id="UP001155182"/>
    </source>
</evidence>
<dbReference type="GO" id="GO:0004521">
    <property type="term" value="F:RNA endonuclease activity"/>
    <property type="evidence" value="ECO:0007669"/>
    <property type="project" value="InterPro"/>
</dbReference>
<dbReference type="InterPro" id="IPR005229">
    <property type="entry name" value="YicC/YloC-like"/>
</dbReference>
<organism evidence="8 9">
    <name type="scientific">Solitalea agri</name>
    <dbReference type="NCBI Taxonomy" id="2953739"/>
    <lineage>
        <taxon>Bacteria</taxon>
        <taxon>Pseudomonadati</taxon>
        <taxon>Bacteroidota</taxon>
        <taxon>Sphingobacteriia</taxon>
        <taxon>Sphingobacteriales</taxon>
        <taxon>Sphingobacteriaceae</taxon>
        <taxon>Solitalea</taxon>
    </lineage>
</organism>
<keyword evidence="2" id="KW-0540">Nuclease</keyword>
<keyword evidence="9" id="KW-1185">Reference proteome</keyword>
<gene>
    <name evidence="8" type="ORF">NF867_11130</name>
</gene>
<dbReference type="InterPro" id="IPR013551">
    <property type="entry name" value="YicC-like_C"/>
</dbReference>
<dbReference type="GO" id="GO:0016787">
    <property type="term" value="F:hydrolase activity"/>
    <property type="evidence" value="ECO:0007669"/>
    <property type="project" value="UniProtKB-KW"/>
</dbReference>
<keyword evidence="4" id="KW-0378">Hydrolase</keyword>
<evidence type="ECO:0000256" key="4">
    <source>
        <dbReference type="ARBA" id="ARBA00022801"/>
    </source>
</evidence>
<comment type="caution">
    <text evidence="8">The sequence shown here is derived from an EMBL/GenBank/DDBJ whole genome shotgun (WGS) entry which is preliminary data.</text>
</comment>
<feature type="domain" description="Endoribonuclease YicC-like N-terminal" evidence="6">
    <location>
        <begin position="2"/>
        <end position="156"/>
    </location>
</feature>
<keyword evidence="3" id="KW-0255">Endonuclease</keyword>
<feature type="domain" description="Endoribonuclease YicC-like C-terminal" evidence="7">
    <location>
        <begin position="174"/>
        <end position="291"/>
    </location>
</feature>
<dbReference type="PANTHER" id="PTHR30636:SF3">
    <property type="entry name" value="UPF0701 PROTEIN YICC"/>
    <property type="match status" value="1"/>
</dbReference>
<protein>
    <submittedName>
        <fullName evidence="8">YicC family protein</fullName>
    </submittedName>
</protein>
<evidence type="ECO:0000259" key="6">
    <source>
        <dbReference type="Pfam" id="PF03755"/>
    </source>
</evidence>
<evidence type="ECO:0000256" key="1">
    <source>
        <dbReference type="ARBA" id="ARBA00001968"/>
    </source>
</evidence>
<dbReference type="AlphaFoldDB" id="A0A9X2F398"/>
<evidence type="ECO:0000259" key="7">
    <source>
        <dbReference type="Pfam" id="PF08340"/>
    </source>
</evidence>
<dbReference type="Proteomes" id="UP001155182">
    <property type="component" value="Unassembled WGS sequence"/>
</dbReference>
<evidence type="ECO:0000256" key="5">
    <source>
        <dbReference type="ARBA" id="ARBA00035648"/>
    </source>
</evidence>
<dbReference type="InterPro" id="IPR013527">
    <property type="entry name" value="YicC-like_N"/>
</dbReference>
<evidence type="ECO:0000256" key="3">
    <source>
        <dbReference type="ARBA" id="ARBA00022759"/>
    </source>
</evidence>
<evidence type="ECO:0000256" key="2">
    <source>
        <dbReference type="ARBA" id="ARBA00022722"/>
    </source>
</evidence>